<sequence length="150" mass="16834">MWIFLMISFVLVMAEAFTLGNAGARYKNKYPCAVKIFLLGYVVFAGCFVFPVLSPVSPLDFSKIYFLVVSYGVIGLGFARVYGAKKEKRVYLLSVILTIAGLLCRYLLEYGEVSNTYNFTVGNVLTYICIMPAFAVLAYHYIAEYLMSQS</sequence>
<feature type="transmembrane region" description="Helical" evidence="1">
    <location>
        <begin position="65"/>
        <end position="83"/>
    </location>
</feature>
<accession>A0ABT2UYH3</accession>
<keyword evidence="1" id="KW-0472">Membrane</keyword>
<keyword evidence="1" id="KW-1133">Transmembrane helix</keyword>
<dbReference type="Proteomes" id="UP001652395">
    <property type="component" value="Unassembled WGS sequence"/>
</dbReference>
<feature type="transmembrane region" description="Helical" evidence="1">
    <location>
        <begin position="36"/>
        <end position="53"/>
    </location>
</feature>
<feature type="transmembrane region" description="Helical" evidence="1">
    <location>
        <begin position="90"/>
        <end position="108"/>
    </location>
</feature>
<gene>
    <name evidence="2" type="ORF">OCV69_02120</name>
</gene>
<keyword evidence="1" id="KW-0812">Transmembrane</keyword>
<protein>
    <submittedName>
        <fullName evidence="2">Uncharacterized protein</fullName>
    </submittedName>
</protein>
<comment type="caution">
    <text evidence="2">The sequence shown here is derived from an EMBL/GenBank/DDBJ whole genome shotgun (WGS) entry which is preliminary data.</text>
</comment>
<evidence type="ECO:0000313" key="3">
    <source>
        <dbReference type="Proteomes" id="UP001652395"/>
    </source>
</evidence>
<reference evidence="2 3" key="1">
    <citation type="journal article" date="2021" name="ISME Commun">
        <title>Automated analysis of genomic sequences facilitates high-throughput and comprehensive description of bacteria.</title>
        <authorList>
            <person name="Hitch T.C.A."/>
        </authorList>
    </citation>
    <scope>NUCLEOTIDE SEQUENCE [LARGE SCALE GENOMIC DNA]</scope>
    <source>
        <strain evidence="3">f_CCE</strain>
    </source>
</reference>
<proteinExistence type="predicted"/>
<evidence type="ECO:0000256" key="1">
    <source>
        <dbReference type="SAM" id="Phobius"/>
    </source>
</evidence>
<name>A0ABT2UYH3_9FIRM</name>
<dbReference type="RefSeq" id="WP_158357239.1">
    <property type="nucleotide sequence ID" value="NZ_JAOQJF010000003.1"/>
</dbReference>
<feature type="transmembrane region" description="Helical" evidence="1">
    <location>
        <begin position="120"/>
        <end position="142"/>
    </location>
</feature>
<dbReference type="EMBL" id="JAOQJF010000003">
    <property type="protein sequence ID" value="MCU6798744.1"/>
    <property type="molecule type" value="Genomic_DNA"/>
</dbReference>
<organism evidence="2 3">
    <name type="scientific">Alitiscatomonas aceti</name>
    <dbReference type="NCBI Taxonomy" id="2981724"/>
    <lineage>
        <taxon>Bacteria</taxon>
        <taxon>Bacillati</taxon>
        <taxon>Bacillota</taxon>
        <taxon>Clostridia</taxon>
        <taxon>Lachnospirales</taxon>
        <taxon>Lachnospiraceae</taxon>
        <taxon>Alitiscatomonas</taxon>
    </lineage>
</organism>
<keyword evidence="3" id="KW-1185">Reference proteome</keyword>
<evidence type="ECO:0000313" key="2">
    <source>
        <dbReference type="EMBL" id="MCU6798744.1"/>
    </source>
</evidence>
<feature type="transmembrane region" description="Helical" evidence="1">
    <location>
        <begin position="6"/>
        <end position="24"/>
    </location>
</feature>